<dbReference type="EMBL" id="QRWZ01000017">
    <property type="protein sequence ID" value="RGT59484.1"/>
    <property type="molecule type" value="Genomic_DNA"/>
</dbReference>
<accession>A0A412PLB0</accession>
<proteinExistence type="predicted"/>
<reference evidence="1 2" key="1">
    <citation type="submission" date="2018-08" db="EMBL/GenBank/DDBJ databases">
        <title>A genome reference for cultivated species of the human gut microbiota.</title>
        <authorList>
            <person name="Zou Y."/>
            <person name="Xue W."/>
            <person name="Luo G."/>
        </authorList>
    </citation>
    <scope>NUCLEOTIDE SEQUENCE [LARGE SCALE GENOMIC DNA]</scope>
    <source>
        <strain evidence="1 2">AF18-38</strain>
    </source>
</reference>
<dbReference type="Proteomes" id="UP000284046">
    <property type="component" value="Unassembled WGS sequence"/>
</dbReference>
<sequence>MQKLEIEISNEQSYPKVILNGIDFKEKNIGLKGLKIDWRTRDDIHCDTVVQVDYLVMSDCFNEVSVRQSFPNTRLKIKDDEDSN</sequence>
<evidence type="ECO:0000313" key="1">
    <source>
        <dbReference type="EMBL" id="RGT59484.1"/>
    </source>
</evidence>
<evidence type="ECO:0000313" key="2">
    <source>
        <dbReference type="Proteomes" id="UP000284046"/>
    </source>
</evidence>
<comment type="caution">
    <text evidence="1">The sequence shown here is derived from an EMBL/GenBank/DDBJ whole genome shotgun (WGS) entry which is preliminary data.</text>
</comment>
<organism evidence="1 2">
    <name type="scientific">Streptococcus anginosus</name>
    <dbReference type="NCBI Taxonomy" id="1328"/>
    <lineage>
        <taxon>Bacteria</taxon>
        <taxon>Bacillati</taxon>
        <taxon>Bacillota</taxon>
        <taxon>Bacilli</taxon>
        <taxon>Lactobacillales</taxon>
        <taxon>Streptococcaceae</taxon>
        <taxon>Streptococcus</taxon>
        <taxon>Streptococcus anginosus group</taxon>
    </lineage>
</organism>
<name>A0A412PLB0_STRAP</name>
<gene>
    <name evidence="1" type="ORF">DWX18_09440</name>
</gene>
<protein>
    <submittedName>
        <fullName evidence="1">Uncharacterized protein</fullName>
    </submittedName>
</protein>
<dbReference type="AlphaFoldDB" id="A0A412PLB0"/>